<name>M4BVH6_HYAAE</name>
<reference evidence="1" key="2">
    <citation type="submission" date="2015-06" db="UniProtKB">
        <authorList>
            <consortium name="EnsemblProtists"/>
        </authorList>
    </citation>
    <scope>IDENTIFICATION</scope>
    <source>
        <strain evidence="1">Emoy2</strain>
    </source>
</reference>
<evidence type="ECO:0000313" key="1">
    <source>
        <dbReference type="EnsemblProtists" id="HpaP810518"/>
    </source>
</evidence>
<dbReference type="VEuPathDB" id="FungiDB:HpaG810518"/>
<dbReference type="EMBL" id="JH597979">
    <property type="status" value="NOT_ANNOTATED_CDS"/>
    <property type="molecule type" value="Genomic_DNA"/>
</dbReference>
<dbReference type="Proteomes" id="UP000011713">
    <property type="component" value="Unassembled WGS sequence"/>
</dbReference>
<dbReference type="HOGENOM" id="CLU_3018359_0_0_1"/>
<evidence type="ECO:0000313" key="2">
    <source>
        <dbReference type="Proteomes" id="UP000011713"/>
    </source>
</evidence>
<keyword evidence="2" id="KW-1185">Reference proteome</keyword>
<dbReference type="AlphaFoldDB" id="M4BVH6"/>
<dbReference type="InParanoid" id="M4BVH6"/>
<sequence>MEDRLFYWFLLDQERATISDTVIWTKKIYLFRAESFELKVELVGLAVQGAARHQVE</sequence>
<protein>
    <submittedName>
        <fullName evidence="1">Uncharacterized protein</fullName>
    </submittedName>
</protein>
<organism evidence="1 2">
    <name type="scientific">Hyaloperonospora arabidopsidis (strain Emoy2)</name>
    <name type="common">Downy mildew agent</name>
    <name type="synonym">Peronospora arabidopsidis</name>
    <dbReference type="NCBI Taxonomy" id="559515"/>
    <lineage>
        <taxon>Eukaryota</taxon>
        <taxon>Sar</taxon>
        <taxon>Stramenopiles</taxon>
        <taxon>Oomycota</taxon>
        <taxon>Peronosporomycetes</taxon>
        <taxon>Peronosporales</taxon>
        <taxon>Peronosporaceae</taxon>
        <taxon>Hyaloperonospora</taxon>
    </lineage>
</organism>
<dbReference type="EnsemblProtists" id="HpaT810518">
    <property type="protein sequence ID" value="HpaP810518"/>
    <property type="gene ID" value="HpaG810518"/>
</dbReference>
<reference evidence="2" key="1">
    <citation type="journal article" date="2010" name="Science">
        <title>Signatures of adaptation to obligate biotrophy in the Hyaloperonospora arabidopsidis genome.</title>
        <authorList>
            <person name="Baxter L."/>
            <person name="Tripathy S."/>
            <person name="Ishaque N."/>
            <person name="Boot N."/>
            <person name="Cabral A."/>
            <person name="Kemen E."/>
            <person name="Thines M."/>
            <person name="Ah-Fong A."/>
            <person name="Anderson R."/>
            <person name="Badejoko W."/>
            <person name="Bittner-Eddy P."/>
            <person name="Boore J.L."/>
            <person name="Chibucos M.C."/>
            <person name="Coates M."/>
            <person name="Dehal P."/>
            <person name="Delehaunty K."/>
            <person name="Dong S."/>
            <person name="Downton P."/>
            <person name="Dumas B."/>
            <person name="Fabro G."/>
            <person name="Fronick C."/>
            <person name="Fuerstenberg S.I."/>
            <person name="Fulton L."/>
            <person name="Gaulin E."/>
            <person name="Govers F."/>
            <person name="Hughes L."/>
            <person name="Humphray S."/>
            <person name="Jiang R.H."/>
            <person name="Judelson H."/>
            <person name="Kamoun S."/>
            <person name="Kyung K."/>
            <person name="Meijer H."/>
            <person name="Minx P."/>
            <person name="Morris P."/>
            <person name="Nelson J."/>
            <person name="Phuntumart V."/>
            <person name="Qutob D."/>
            <person name="Rehmany A."/>
            <person name="Rougon-Cardoso A."/>
            <person name="Ryden P."/>
            <person name="Torto-Alalibo T."/>
            <person name="Studholme D."/>
            <person name="Wang Y."/>
            <person name="Win J."/>
            <person name="Wood J."/>
            <person name="Clifton S.W."/>
            <person name="Rogers J."/>
            <person name="Van den Ackerveken G."/>
            <person name="Jones J.D."/>
            <person name="McDowell J.M."/>
            <person name="Beynon J."/>
            <person name="Tyler B.M."/>
        </authorList>
    </citation>
    <scope>NUCLEOTIDE SEQUENCE [LARGE SCALE GENOMIC DNA]</scope>
    <source>
        <strain evidence="2">Emoy2</strain>
    </source>
</reference>
<proteinExistence type="predicted"/>
<accession>M4BVH6</accession>